<comment type="function">
    <text evidence="3">Catalyzes two sequential steps in the biosynthesis of coenzyme A. In the first step cysteine is conjugated to 4'-phosphopantothenate to form 4-phosphopantothenoylcysteine. In the second step the latter compound is decarboxylated to form 4'-phosphopantotheine.</text>
</comment>
<dbReference type="InterPro" id="IPR003382">
    <property type="entry name" value="Flavoprotein"/>
</dbReference>
<sequence length="404" mass="43844">MLQGKKIVLGVTGSIAAYKAASLIRLLVKEGAEVRVILTTSASEFITPLTLATLSKNPVLSDFHRGRTGEWNSHVELGLWADLMLVAPVTAKTLSQMASGHCDSLLVATYLSARCPVHFAPAMDLDMYQHPSTLRNIEALKSYGNVFIDAGYGELASGLVGAGRMAEPEEIVEHVRNHFSEEQSLAGKKAMITAGPTYEAIDPVRFIGNHSSGKMGYAIAQALLDRGAEVTLVSGPTHCHLTHPNLEVVPVVSAKEMLEACEERFDDLDIAVMAAAVADYRPKEVAEQKIKKNSDEFSIECEKTEDIAKSLGKLKTTQFTVGFALETENEEDNALGKLKRKNFDMIVLNSLNDKGAGFGHDTNKITIIGKEGDKREFALKSKDEVAHDIVNAIVEKLENGPLVV</sequence>
<comment type="function">
    <text evidence="4">Catalyzes two steps in the biosynthesis of coenzyme A. In the first step cysteine is conjugated to 4'-phosphopantothenate to form 4-phosphopantothenoylcysteine, in the latter compound is decarboxylated to form 4'-phosphopantotheine.</text>
</comment>
<dbReference type="Proteomes" id="UP001348817">
    <property type="component" value="Chromosome"/>
</dbReference>
<evidence type="ECO:0000313" key="8">
    <source>
        <dbReference type="Proteomes" id="UP001348817"/>
    </source>
</evidence>
<dbReference type="InterPro" id="IPR035929">
    <property type="entry name" value="CoaB-like_sf"/>
</dbReference>
<proteinExistence type="inferred from homology"/>
<dbReference type="SUPFAM" id="SSF52507">
    <property type="entry name" value="Homo-oligomeric flavin-containing Cys decarboxylases, HFCD"/>
    <property type="match status" value="1"/>
</dbReference>
<dbReference type="InterPro" id="IPR007085">
    <property type="entry name" value="DNA/pantothenate-metab_flavo_C"/>
</dbReference>
<reference evidence="7 8" key="1">
    <citation type="submission" date="2021-12" db="EMBL/GenBank/DDBJ databases">
        <title>Genome sequencing of bacteria with rrn-lacking chromosome and rrn-plasmid.</title>
        <authorList>
            <person name="Anda M."/>
            <person name="Iwasaki W."/>
        </authorList>
    </citation>
    <scope>NUCLEOTIDE SEQUENCE [LARGE SCALE GENOMIC DNA]</scope>
    <source>
        <strain evidence="7 8">DSM 100852</strain>
    </source>
</reference>
<dbReference type="NCBIfam" id="TIGR00521">
    <property type="entry name" value="coaBC_dfp"/>
    <property type="match status" value="1"/>
</dbReference>
<dbReference type="GO" id="GO:0046872">
    <property type="term" value="F:metal ion binding"/>
    <property type="evidence" value="ECO:0007669"/>
    <property type="project" value="UniProtKB-KW"/>
</dbReference>
<dbReference type="HAMAP" id="MF_02225">
    <property type="entry name" value="CoaBC"/>
    <property type="match status" value="1"/>
</dbReference>
<keyword evidence="3 4" id="KW-0285">Flavoprotein</keyword>
<evidence type="ECO:0000259" key="5">
    <source>
        <dbReference type="Pfam" id="PF02441"/>
    </source>
</evidence>
<keyword evidence="2 3" id="KW-0456">Lyase</keyword>
<dbReference type="PANTHER" id="PTHR14359">
    <property type="entry name" value="HOMO-OLIGOMERIC FLAVIN CONTAINING CYS DECARBOXYLASE FAMILY"/>
    <property type="match status" value="1"/>
</dbReference>
<dbReference type="GO" id="GO:0004633">
    <property type="term" value="F:phosphopantothenoylcysteine decarboxylase activity"/>
    <property type="evidence" value="ECO:0007669"/>
    <property type="project" value="UniProtKB-UniRule"/>
</dbReference>
<keyword evidence="3" id="KW-0460">Magnesium</keyword>
<evidence type="ECO:0000313" key="7">
    <source>
        <dbReference type="EMBL" id="BDD11033.1"/>
    </source>
</evidence>
<comment type="pathway">
    <text evidence="3 4">Cofactor biosynthesis; coenzyme A biosynthesis; CoA from (R)-pantothenate: step 2/5.</text>
</comment>
<evidence type="ECO:0000256" key="3">
    <source>
        <dbReference type="HAMAP-Rule" id="MF_02225"/>
    </source>
</evidence>
<feature type="binding site" evidence="3">
    <location>
        <position position="289"/>
    </location>
    <ligand>
        <name>CTP</name>
        <dbReference type="ChEBI" id="CHEBI:37563"/>
    </ligand>
</feature>
<evidence type="ECO:0000256" key="4">
    <source>
        <dbReference type="RuleBase" id="RU364078"/>
    </source>
</evidence>
<dbReference type="Gene3D" id="3.40.50.1950">
    <property type="entry name" value="Flavin prenyltransferase-like"/>
    <property type="match status" value="1"/>
</dbReference>
<dbReference type="Pfam" id="PF02441">
    <property type="entry name" value="Flavoprotein"/>
    <property type="match status" value="1"/>
</dbReference>
<feature type="binding site" evidence="3">
    <location>
        <position position="279"/>
    </location>
    <ligand>
        <name>CTP</name>
        <dbReference type="ChEBI" id="CHEBI:37563"/>
    </ligand>
</feature>
<comment type="catalytic activity">
    <reaction evidence="3 4">
        <text>(R)-4'-phosphopantothenate + L-cysteine + CTP = N-[(R)-4-phosphopantothenoyl]-L-cysteine + CMP + diphosphate + H(+)</text>
        <dbReference type="Rhea" id="RHEA:19397"/>
        <dbReference type="ChEBI" id="CHEBI:10986"/>
        <dbReference type="ChEBI" id="CHEBI:15378"/>
        <dbReference type="ChEBI" id="CHEBI:33019"/>
        <dbReference type="ChEBI" id="CHEBI:35235"/>
        <dbReference type="ChEBI" id="CHEBI:37563"/>
        <dbReference type="ChEBI" id="CHEBI:59458"/>
        <dbReference type="ChEBI" id="CHEBI:60377"/>
        <dbReference type="EC" id="6.3.2.5"/>
    </reaction>
</comment>
<keyword evidence="3" id="KW-0511">Multifunctional enzyme</keyword>
<dbReference type="KEGG" id="fax:FUAX_34650"/>
<dbReference type="GO" id="GO:0071513">
    <property type="term" value="C:phosphopantothenoylcysteine decarboxylase complex"/>
    <property type="evidence" value="ECO:0007669"/>
    <property type="project" value="TreeGrafter"/>
</dbReference>
<keyword evidence="3" id="KW-0479">Metal-binding</keyword>
<feature type="binding site" evidence="3">
    <location>
        <position position="341"/>
    </location>
    <ligand>
        <name>CTP</name>
        <dbReference type="ChEBI" id="CHEBI:37563"/>
    </ligand>
</feature>
<gene>
    <name evidence="3 7" type="primary">coaBC</name>
    <name evidence="7" type="ORF">FUAX_34650</name>
</gene>
<name>A0AAU9D4W7_9BACT</name>
<keyword evidence="3 4" id="KW-0288">FMN</keyword>
<feature type="binding site" evidence="3">
    <location>
        <position position="323"/>
    </location>
    <ligand>
        <name>CTP</name>
        <dbReference type="ChEBI" id="CHEBI:37563"/>
    </ligand>
</feature>
<feature type="region of interest" description="Phosphopantothenate--cysteine ligase" evidence="3">
    <location>
        <begin position="190"/>
        <end position="404"/>
    </location>
</feature>
<dbReference type="GO" id="GO:0010181">
    <property type="term" value="F:FMN binding"/>
    <property type="evidence" value="ECO:0007669"/>
    <property type="project" value="UniProtKB-UniRule"/>
</dbReference>
<keyword evidence="1 3" id="KW-0210">Decarboxylase</keyword>
<dbReference type="EC" id="6.3.2.5" evidence="3"/>
<dbReference type="PANTHER" id="PTHR14359:SF6">
    <property type="entry name" value="PHOSPHOPANTOTHENOYLCYSTEINE DECARBOXYLASE"/>
    <property type="match status" value="1"/>
</dbReference>
<comment type="caution">
    <text evidence="3">Lacks conserved residue(s) required for the propagation of feature annotation.</text>
</comment>
<evidence type="ECO:0000256" key="2">
    <source>
        <dbReference type="ARBA" id="ARBA00023239"/>
    </source>
</evidence>
<dbReference type="GO" id="GO:0004632">
    <property type="term" value="F:phosphopantothenate--cysteine ligase activity"/>
    <property type="evidence" value="ECO:0007669"/>
    <property type="project" value="UniProtKB-UniRule"/>
</dbReference>
<comment type="cofactor">
    <cofactor evidence="3">
        <name>Mg(2+)</name>
        <dbReference type="ChEBI" id="CHEBI:18420"/>
    </cofactor>
</comment>
<dbReference type="EC" id="4.1.1.36" evidence="3"/>
<feature type="region of interest" description="Phosphopantothenoylcysteine decarboxylase" evidence="3">
    <location>
        <begin position="1"/>
        <end position="189"/>
    </location>
</feature>
<dbReference type="InterPro" id="IPR005252">
    <property type="entry name" value="CoaBC"/>
</dbReference>
<feature type="binding site" evidence="3">
    <location>
        <position position="337"/>
    </location>
    <ligand>
        <name>CTP</name>
        <dbReference type="ChEBI" id="CHEBI:37563"/>
    </ligand>
</feature>
<comment type="similarity">
    <text evidence="3 4">In the N-terminal section; belongs to the HFCD (homo-oligomeric flavin containing Cys decarboxylase) superfamily.</text>
</comment>
<dbReference type="AlphaFoldDB" id="A0AAU9D4W7"/>
<dbReference type="InterPro" id="IPR036551">
    <property type="entry name" value="Flavin_trans-like"/>
</dbReference>
<accession>A0AAU9D4W7</accession>
<dbReference type="RefSeq" id="WP_338392554.1">
    <property type="nucleotide sequence ID" value="NZ_AP025314.1"/>
</dbReference>
<feature type="domain" description="Flavoprotein" evidence="5">
    <location>
        <begin position="5"/>
        <end position="178"/>
    </location>
</feature>
<feature type="domain" description="DNA/pantothenate metabolism flavoprotein C-terminal" evidence="6">
    <location>
        <begin position="185"/>
        <end position="395"/>
    </location>
</feature>
<keyword evidence="8" id="KW-1185">Reference proteome</keyword>
<dbReference type="SUPFAM" id="SSF102645">
    <property type="entry name" value="CoaB-like"/>
    <property type="match status" value="1"/>
</dbReference>
<protein>
    <recommendedName>
        <fullName evidence="3">Coenzyme A biosynthesis bifunctional protein CoaBC</fullName>
    </recommendedName>
    <alternativeName>
        <fullName evidence="3">DNA/pantothenate metabolism flavoprotein</fullName>
    </alternativeName>
    <alternativeName>
        <fullName evidence="3">Phosphopantothenoylcysteine synthetase/decarboxylase</fullName>
        <shortName evidence="3">PPCS-PPCDC</shortName>
    </alternativeName>
    <domain>
        <recommendedName>
            <fullName evidence="3">Phosphopantothenoylcysteine decarboxylase</fullName>
            <shortName evidence="3">PPC decarboxylase</shortName>
            <shortName evidence="3">PPC-DC</shortName>
            <ecNumber evidence="3">4.1.1.36</ecNumber>
        </recommendedName>
        <alternativeName>
            <fullName evidence="3">CoaC</fullName>
        </alternativeName>
    </domain>
    <domain>
        <recommendedName>
            <fullName evidence="3">Phosphopantothenate--cysteine ligase</fullName>
            <ecNumber evidence="3">6.3.2.5</ecNumber>
        </recommendedName>
        <alternativeName>
            <fullName evidence="3">CoaB</fullName>
        </alternativeName>
        <alternativeName>
            <fullName evidence="3">Phosphopantothenoylcysteine synthetase</fullName>
            <shortName evidence="3">PPC synthetase</shortName>
            <shortName evidence="3">PPC-S</shortName>
        </alternativeName>
    </domain>
</protein>
<dbReference type="Gene3D" id="3.40.50.10300">
    <property type="entry name" value="CoaB-like"/>
    <property type="match status" value="1"/>
</dbReference>
<keyword evidence="3 4" id="KW-0436">Ligase</keyword>
<comment type="cofactor">
    <cofactor evidence="3">
        <name>FMN</name>
        <dbReference type="ChEBI" id="CHEBI:58210"/>
    </cofactor>
    <text evidence="3">Binds 1 FMN per subunit.</text>
</comment>
<comment type="pathway">
    <text evidence="3 4">Cofactor biosynthesis; coenzyme A biosynthesis; CoA from (R)-pantothenate: step 3/5.</text>
</comment>
<dbReference type="EMBL" id="AP025314">
    <property type="protein sequence ID" value="BDD11033.1"/>
    <property type="molecule type" value="Genomic_DNA"/>
</dbReference>
<dbReference type="GO" id="GO:0015941">
    <property type="term" value="P:pantothenate catabolic process"/>
    <property type="evidence" value="ECO:0007669"/>
    <property type="project" value="InterPro"/>
</dbReference>
<comment type="similarity">
    <text evidence="3 4">In the C-terminal section; belongs to the PPC synthetase family.</text>
</comment>
<dbReference type="Pfam" id="PF04127">
    <property type="entry name" value="DFP"/>
    <property type="match status" value="1"/>
</dbReference>
<dbReference type="GO" id="GO:0015937">
    <property type="term" value="P:coenzyme A biosynthetic process"/>
    <property type="evidence" value="ECO:0007669"/>
    <property type="project" value="UniProtKB-UniRule"/>
</dbReference>
<comment type="catalytic activity">
    <reaction evidence="3 4">
        <text>N-[(R)-4-phosphopantothenoyl]-L-cysteine + H(+) = (R)-4'-phosphopantetheine + CO2</text>
        <dbReference type="Rhea" id="RHEA:16793"/>
        <dbReference type="ChEBI" id="CHEBI:15378"/>
        <dbReference type="ChEBI" id="CHEBI:16526"/>
        <dbReference type="ChEBI" id="CHEBI:59458"/>
        <dbReference type="ChEBI" id="CHEBI:61723"/>
        <dbReference type="EC" id="4.1.1.36"/>
    </reaction>
</comment>
<organism evidence="7 8">
    <name type="scientific">Fulvitalea axinellae</name>
    <dbReference type="NCBI Taxonomy" id="1182444"/>
    <lineage>
        <taxon>Bacteria</taxon>
        <taxon>Pseudomonadati</taxon>
        <taxon>Bacteroidota</taxon>
        <taxon>Cytophagia</taxon>
        <taxon>Cytophagales</taxon>
        <taxon>Persicobacteraceae</taxon>
        <taxon>Fulvitalea</taxon>
    </lineage>
</organism>
<evidence type="ECO:0000256" key="1">
    <source>
        <dbReference type="ARBA" id="ARBA00022793"/>
    </source>
</evidence>
<evidence type="ECO:0000259" key="6">
    <source>
        <dbReference type="Pfam" id="PF04127"/>
    </source>
</evidence>